<sequence>MNSWTAGLFDSCAQLRAKPSSSKPLILARLDRTLGLTLLGILKVNPTTCSTNQSITAQFKELRQPSGIITGEPANIRGVRCGMPRSSLLNTSVIGL</sequence>
<accession>A0A1I7YLB1</accession>
<protein>
    <submittedName>
        <fullName evidence="2">Uncharacterized protein</fullName>
    </submittedName>
</protein>
<evidence type="ECO:0000313" key="2">
    <source>
        <dbReference type="WBParaSite" id="L893_g17473.t1"/>
    </source>
</evidence>
<proteinExistence type="predicted"/>
<dbReference type="AlphaFoldDB" id="A0A1I7YLB1"/>
<evidence type="ECO:0000313" key="1">
    <source>
        <dbReference type="Proteomes" id="UP000095287"/>
    </source>
</evidence>
<dbReference type="Proteomes" id="UP000095287">
    <property type="component" value="Unplaced"/>
</dbReference>
<dbReference type="WBParaSite" id="L893_g17473.t1">
    <property type="protein sequence ID" value="L893_g17473.t1"/>
    <property type="gene ID" value="L893_g17473"/>
</dbReference>
<name>A0A1I7YLB1_9BILA</name>
<reference evidence="2" key="1">
    <citation type="submission" date="2016-11" db="UniProtKB">
        <authorList>
            <consortium name="WormBaseParasite"/>
        </authorList>
    </citation>
    <scope>IDENTIFICATION</scope>
</reference>
<organism evidence="1 2">
    <name type="scientific">Steinernema glaseri</name>
    <dbReference type="NCBI Taxonomy" id="37863"/>
    <lineage>
        <taxon>Eukaryota</taxon>
        <taxon>Metazoa</taxon>
        <taxon>Ecdysozoa</taxon>
        <taxon>Nematoda</taxon>
        <taxon>Chromadorea</taxon>
        <taxon>Rhabditida</taxon>
        <taxon>Tylenchina</taxon>
        <taxon>Panagrolaimomorpha</taxon>
        <taxon>Strongyloidoidea</taxon>
        <taxon>Steinernematidae</taxon>
        <taxon>Steinernema</taxon>
    </lineage>
</organism>
<keyword evidence="1" id="KW-1185">Reference proteome</keyword>